<dbReference type="EMBL" id="QPJO01000003">
    <property type="protein sequence ID" value="RCW91426.1"/>
    <property type="molecule type" value="Genomic_DNA"/>
</dbReference>
<dbReference type="Proteomes" id="UP000253436">
    <property type="component" value="Unassembled WGS sequence"/>
</dbReference>
<reference evidence="2 3" key="1">
    <citation type="submission" date="2018-07" db="EMBL/GenBank/DDBJ databases">
        <title>Genomic Encyclopedia of Type Strains, Phase III (KMG-III): the genomes of soil and plant-associated and newly described type strains.</title>
        <authorList>
            <person name="Whitman W."/>
        </authorList>
    </citation>
    <scope>NUCLEOTIDE SEQUENCE [LARGE SCALE GENOMIC DNA]</scope>
    <source>
        <strain evidence="2 3">CECT 7958</strain>
    </source>
</reference>
<evidence type="ECO:0000313" key="2">
    <source>
        <dbReference type="EMBL" id="RCW91426.1"/>
    </source>
</evidence>
<keyword evidence="3" id="KW-1185">Reference proteome</keyword>
<accession>A0A368ZEU8</accession>
<name>A0A368ZEU8_9FLAO</name>
<evidence type="ECO:0000313" key="3">
    <source>
        <dbReference type="Proteomes" id="UP000253436"/>
    </source>
</evidence>
<evidence type="ECO:0000256" key="1">
    <source>
        <dbReference type="SAM" id="Coils"/>
    </source>
</evidence>
<proteinExistence type="predicted"/>
<evidence type="ECO:0008006" key="4">
    <source>
        <dbReference type="Google" id="ProtNLM"/>
    </source>
</evidence>
<dbReference type="AlphaFoldDB" id="A0A368ZEU8"/>
<dbReference type="RefSeq" id="WP_114309940.1">
    <property type="nucleotide sequence ID" value="NZ_QPJO01000003.1"/>
</dbReference>
<comment type="caution">
    <text evidence="2">The sequence shown here is derived from an EMBL/GenBank/DDBJ whole genome shotgun (WGS) entry which is preliminary data.</text>
</comment>
<protein>
    <recommendedName>
        <fullName evidence="4">LTXXQ motif family protein</fullName>
    </recommendedName>
</protein>
<keyword evidence="1" id="KW-0175">Coiled coil</keyword>
<dbReference type="OrthoDB" id="675330at2"/>
<sequence>MNVSKTHHKQINRTKIAMTLFLGLLFSVSVFAQRMDREKIKALKIAHITEQLDLTKTEAQKFWPVYNANESAKDNLRDASKNRRKEKKLESLSEAEAKTLLLDIEEIEQQKMTLQSKYLNDLLQILPAKKIIKLYHAEHSFRQKMFEEYKKRHANDK</sequence>
<feature type="coiled-coil region" evidence="1">
    <location>
        <begin position="69"/>
        <end position="117"/>
    </location>
</feature>
<organism evidence="2 3">
    <name type="scientific">Winogradskyella arenosi</name>
    <dbReference type="NCBI Taxonomy" id="533325"/>
    <lineage>
        <taxon>Bacteria</taxon>
        <taxon>Pseudomonadati</taxon>
        <taxon>Bacteroidota</taxon>
        <taxon>Flavobacteriia</taxon>
        <taxon>Flavobacteriales</taxon>
        <taxon>Flavobacteriaceae</taxon>
        <taxon>Winogradskyella</taxon>
    </lineage>
</organism>
<gene>
    <name evidence="2" type="ORF">DFQ08_103256</name>
</gene>